<protein>
    <recommendedName>
        <fullName evidence="6">C2H2-type domain-containing protein</fullName>
    </recommendedName>
</protein>
<feature type="domain" description="C2H2-type" evidence="6">
    <location>
        <begin position="378"/>
        <end position="407"/>
    </location>
</feature>
<proteinExistence type="predicted"/>
<dbReference type="SUPFAM" id="SSF57667">
    <property type="entry name" value="beta-beta-alpha zinc fingers"/>
    <property type="match status" value="1"/>
</dbReference>
<dbReference type="PANTHER" id="PTHR23235:SF120">
    <property type="entry name" value="KRUPPEL-LIKE FACTOR 15"/>
    <property type="match status" value="1"/>
</dbReference>
<accession>A0A9P6UIB9</accession>
<dbReference type="GO" id="GO:0000981">
    <property type="term" value="F:DNA-binding transcription factor activity, RNA polymerase II-specific"/>
    <property type="evidence" value="ECO:0007669"/>
    <property type="project" value="TreeGrafter"/>
</dbReference>
<dbReference type="InterPro" id="IPR013087">
    <property type="entry name" value="Znf_C2H2_type"/>
</dbReference>
<dbReference type="Gene3D" id="3.30.160.60">
    <property type="entry name" value="Classic Zinc Finger"/>
    <property type="match status" value="1"/>
</dbReference>
<evidence type="ECO:0000259" key="6">
    <source>
        <dbReference type="PROSITE" id="PS50157"/>
    </source>
</evidence>
<feature type="region of interest" description="Disordered" evidence="5">
    <location>
        <begin position="30"/>
        <end position="56"/>
    </location>
</feature>
<feature type="domain" description="C2H2-type" evidence="6">
    <location>
        <begin position="407"/>
        <end position="432"/>
    </location>
</feature>
<dbReference type="InterPro" id="IPR036236">
    <property type="entry name" value="Znf_C2H2_sf"/>
</dbReference>
<evidence type="ECO:0000313" key="7">
    <source>
        <dbReference type="EMBL" id="KAG0302491.1"/>
    </source>
</evidence>
<dbReference type="Proteomes" id="UP000823405">
    <property type="component" value="Unassembled WGS sequence"/>
</dbReference>
<dbReference type="GO" id="GO:0008270">
    <property type="term" value="F:zinc ion binding"/>
    <property type="evidence" value="ECO:0007669"/>
    <property type="project" value="UniProtKB-KW"/>
</dbReference>
<keyword evidence="8" id="KW-1185">Reference proteome</keyword>
<dbReference type="SMART" id="SM00355">
    <property type="entry name" value="ZnF_C2H2"/>
    <property type="match status" value="2"/>
</dbReference>
<keyword evidence="1" id="KW-0479">Metal-binding</keyword>
<dbReference type="EMBL" id="JAAAIN010001506">
    <property type="protein sequence ID" value="KAG0302491.1"/>
    <property type="molecule type" value="Genomic_DNA"/>
</dbReference>
<evidence type="ECO:0000313" key="8">
    <source>
        <dbReference type="Proteomes" id="UP000823405"/>
    </source>
</evidence>
<evidence type="ECO:0000256" key="4">
    <source>
        <dbReference type="PROSITE-ProRule" id="PRU00042"/>
    </source>
</evidence>
<feature type="region of interest" description="Disordered" evidence="5">
    <location>
        <begin position="227"/>
        <end position="375"/>
    </location>
</feature>
<evidence type="ECO:0000256" key="5">
    <source>
        <dbReference type="SAM" id="MobiDB-lite"/>
    </source>
</evidence>
<feature type="compositionally biased region" description="Polar residues" evidence="5">
    <location>
        <begin position="227"/>
        <end position="240"/>
    </location>
</feature>
<sequence length="480" mass="52973">MSNMLSQRKQLGLRDRWRAKNSILYRGGKSASVSITHSTKEGSKGEGEETDHFIVPSNTDVAGPSLEVEYTHYVGVSGLPLNSNVYDPQKQITVALGNLACTPLSRNPPVWHGHEEGDPTRRLLEEDDLGLYSPSLLGSETMSPAISIYQAIDLNLNGVLSKYRADCTRSQEKLNDIVAETEIDLYLSDLPKLVIHHYPWYLPIPNGNNALHSSDQMLRLGATTEQTNAYPSGSIPKSANTDTNIDDSSSSSSSEFTVSDTEEEDDSLSDVIVSYDQGPVDDHSATCPEIESTASNNDDGDSFSSSMAISKAKDHESPCPGPATCDPSAQRTPTGTTKPKPKVTKPRLTRATKTRRTRTTNPLTSGTTHPAKPGKKRFRCTYSDCTKEYSTKHNMEVHQKKHFKLKFPCEVCGKEFAAYNILYRHYNRQHKGHLWICFPCGTHRSRKPSDKDLQELPSCTAPHSGGVHDFQLLRGPLPPS</sequence>
<dbReference type="PROSITE" id="PS00028">
    <property type="entry name" value="ZINC_FINGER_C2H2_1"/>
    <property type="match status" value="2"/>
</dbReference>
<gene>
    <name evidence="7" type="ORF">BGZ97_002324</name>
</gene>
<keyword evidence="2 4" id="KW-0863">Zinc-finger</keyword>
<dbReference type="GO" id="GO:0000978">
    <property type="term" value="F:RNA polymerase II cis-regulatory region sequence-specific DNA binding"/>
    <property type="evidence" value="ECO:0007669"/>
    <property type="project" value="TreeGrafter"/>
</dbReference>
<comment type="caution">
    <text evidence="7">The sequence shown here is derived from an EMBL/GenBank/DDBJ whole genome shotgun (WGS) entry which is preliminary data.</text>
</comment>
<dbReference type="AlphaFoldDB" id="A0A9P6UIB9"/>
<reference evidence="7" key="1">
    <citation type="journal article" date="2020" name="Fungal Divers.">
        <title>Resolving the Mortierellaceae phylogeny through synthesis of multi-gene phylogenetics and phylogenomics.</title>
        <authorList>
            <person name="Vandepol N."/>
            <person name="Liber J."/>
            <person name="Desiro A."/>
            <person name="Na H."/>
            <person name="Kennedy M."/>
            <person name="Barry K."/>
            <person name="Grigoriev I.V."/>
            <person name="Miller A.N."/>
            <person name="O'Donnell K."/>
            <person name="Stajich J.E."/>
            <person name="Bonito G."/>
        </authorList>
    </citation>
    <scope>NUCLEOTIDE SEQUENCE</scope>
    <source>
        <strain evidence="7">NVP60</strain>
    </source>
</reference>
<evidence type="ECO:0000256" key="2">
    <source>
        <dbReference type="ARBA" id="ARBA00022771"/>
    </source>
</evidence>
<dbReference type="OrthoDB" id="10522334at2759"/>
<keyword evidence="3" id="KW-0862">Zinc</keyword>
<evidence type="ECO:0000256" key="3">
    <source>
        <dbReference type="ARBA" id="ARBA00022833"/>
    </source>
</evidence>
<organism evidence="7 8">
    <name type="scientific">Linnemannia gamsii</name>
    <dbReference type="NCBI Taxonomy" id="64522"/>
    <lineage>
        <taxon>Eukaryota</taxon>
        <taxon>Fungi</taxon>
        <taxon>Fungi incertae sedis</taxon>
        <taxon>Mucoromycota</taxon>
        <taxon>Mortierellomycotina</taxon>
        <taxon>Mortierellomycetes</taxon>
        <taxon>Mortierellales</taxon>
        <taxon>Mortierellaceae</taxon>
        <taxon>Linnemannia</taxon>
    </lineage>
</organism>
<feature type="compositionally biased region" description="Basic and acidic residues" evidence="5">
    <location>
        <begin position="38"/>
        <end position="52"/>
    </location>
</feature>
<dbReference type="PANTHER" id="PTHR23235">
    <property type="entry name" value="KRUEPPEL-LIKE TRANSCRIPTION FACTOR"/>
    <property type="match status" value="1"/>
</dbReference>
<name>A0A9P6UIB9_9FUNG</name>
<feature type="compositionally biased region" description="Low complexity" evidence="5">
    <location>
        <begin position="241"/>
        <end position="259"/>
    </location>
</feature>
<dbReference type="PROSITE" id="PS50157">
    <property type="entry name" value="ZINC_FINGER_C2H2_2"/>
    <property type="match status" value="2"/>
</dbReference>
<feature type="compositionally biased region" description="Basic residues" evidence="5">
    <location>
        <begin position="339"/>
        <end position="358"/>
    </location>
</feature>
<evidence type="ECO:0000256" key="1">
    <source>
        <dbReference type="ARBA" id="ARBA00022723"/>
    </source>
</evidence>